<evidence type="ECO:0000256" key="2">
    <source>
        <dbReference type="ARBA" id="ARBA00022527"/>
    </source>
</evidence>
<dbReference type="SUPFAM" id="SSF56112">
    <property type="entry name" value="Protein kinase-like (PK-like)"/>
    <property type="match status" value="2"/>
</dbReference>
<evidence type="ECO:0000256" key="7">
    <source>
        <dbReference type="ARBA" id="ARBA00047899"/>
    </source>
</evidence>
<keyword evidence="3" id="KW-0808">Transferase</keyword>
<evidence type="ECO:0000313" key="12">
    <source>
        <dbReference type="Proteomes" id="UP000760494"/>
    </source>
</evidence>
<evidence type="ECO:0000256" key="1">
    <source>
        <dbReference type="ARBA" id="ARBA00012513"/>
    </source>
</evidence>
<comment type="catalytic activity">
    <reaction evidence="7">
        <text>L-threonyl-[protein] + ATP = O-phospho-L-threonyl-[protein] + ADP + H(+)</text>
        <dbReference type="Rhea" id="RHEA:46608"/>
        <dbReference type="Rhea" id="RHEA-COMP:11060"/>
        <dbReference type="Rhea" id="RHEA-COMP:11605"/>
        <dbReference type="ChEBI" id="CHEBI:15378"/>
        <dbReference type="ChEBI" id="CHEBI:30013"/>
        <dbReference type="ChEBI" id="CHEBI:30616"/>
        <dbReference type="ChEBI" id="CHEBI:61977"/>
        <dbReference type="ChEBI" id="CHEBI:456216"/>
        <dbReference type="EC" id="2.7.11.1"/>
    </reaction>
</comment>
<name>A0A9Q9RC98_FUSFU</name>
<dbReference type="SMART" id="SM00220">
    <property type="entry name" value="S_TKc"/>
    <property type="match status" value="1"/>
</dbReference>
<evidence type="ECO:0000256" key="3">
    <source>
        <dbReference type="ARBA" id="ARBA00022679"/>
    </source>
</evidence>
<dbReference type="InterPro" id="IPR011009">
    <property type="entry name" value="Kinase-like_dom_sf"/>
</dbReference>
<dbReference type="PROSITE" id="PS00108">
    <property type="entry name" value="PROTEIN_KINASE_ST"/>
    <property type="match status" value="1"/>
</dbReference>
<dbReference type="GO" id="GO:0004674">
    <property type="term" value="F:protein serine/threonine kinase activity"/>
    <property type="evidence" value="ECO:0007669"/>
    <property type="project" value="UniProtKB-KW"/>
</dbReference>
<dbReference type="EMBL" id="CABFJX010000024">
    <property type="protein sequence ID" value="VTT58762.1"/>
    <property type="molecule type" value="Genomic_DNA"/>
</dbReference>
<dbReference type="CDD" id="cd00180">
    <property type="entry name" value="PKc"/>
    <property type="match status" value="1"/>
</dbReference>
<feature type="domain" description="Protein kinase" evidence="10">
    <location>
        <begin position="1"/>
        <end position="201"/>
    </location>
</feature>
<keyword evidence="6" id="KW-0067">ATP-binding</keyword>
<dbReference type="Proteomes" id="UP000760494">
    <property type="component" value="Unassembled WGS sequence"/>
</dbReference>
<evidence type="ECO:0000256" key="6">
    <source>
        <dbReference type="ARBA" id="ARBA00022840"/>
    </source>
</evidence>
<accession>A0A9Q9RC98</accession>
<organism evidence="11 12">
    <name type="scientific">Fusarium fujikuroi</name>
    <name type="common">Bakanae and foot rot disease fungus</name>
    <name type="synonym">Gibberella fujikuroi</name>
    <dbReference type="NCBI Taxonomy" id="5127"/>
    <lineage>
        <taxon>Eukaryota</taxon>
        <taxon>Fungi</taxon>
        <taxon>Dikarya</taxon>
        <taxon>Ascomycota</taxon>
        <taxon>Pezizomycotina</taxon>
        <taxon>Sordariomycetes</taxon>
        <taxon>Hypocreomycetidae</taxon>
        <taxon>Hypocreales</taxon>
        <taxon>Nectriaceae</taxon>
        <taxon>Fusarium</taxon>
        <taxon>Fusarium fujikuroi species complex</taxon>
    </lineage>
</organism>
<dbReference type="Pfam" id="PF00069">
    <property type="entry name" value="Pkinase"/>
    <property type="match status" value="1"/>
</dbReference>
<evidence type="ECO:0000256" key="9">
    <source>
        <dbReference type="SAM" id="MobiDB-lite"/>
    </source>
</evidence>
<dbReference type="AlphaFoldDB" id="A0A9Q9RC98"/>
<sequence length="522" mass="60376">MVRNLMHPHIVPYTHVRELVASPNIQIFMPVYEGNLYNLLEEPRVDGKEGVRNIISQMLYQMLQALDFVHSRNPQIIHRDIKPPNILYRGNNFFLTDFGIAKAVDTSNTVVGTPNYMAPEVREKREQTSKVDIWGLGVTVVACLENPKDFEEEGSRTDGEKWYEYLQKSLSQHHSSSLASMVSVDPDGRPAADELLRQHWPTGATLSSAAAPLSPQPSGTITPVLMDWVRTVTETQPARPVKRKRSSYDAQLPPPKRFHLMDNVDSNPEGQRRIFTLFRGEHTFSGLIEWTTAMPKTLEPCLAVVEERLPTDENRPEEARTLVFNHFFNDGPRIGLVYKCVEQPIDLREAITRIPKPSPEHRRALGRTIATQVRSLYVHFQINHPALRTESFIFFVNSDPNLTTPYILDWARLASPEMYQHPEHQAGKPLWSDHVWSLMMVLSEIADWKPLEKEILDHAELRSRKLERKRLVTNPSWKDAMTAEFFQFGFEFLEKDRSTLEEYSRWKVKRFYDRLCKLLEPL</sequence>
<evidence type="ECO:0000313" key="11">
    <source>
        <dbReference type="EMBL" id="VTT58762.1"/>
    </source>
</evidence>
<evidence type="ECO:0000256" key="4">
    <source>
        <dbReference type="ARBA" id="ARBA00022741"/>
    </source>
</evidence>
<protein>
    <recommendedName>
        <fullName evidence="1">non-specific serine/threonine protein kinase</fullName>
        <ecNumber evidence="1">2.7.11.1</ecNumber>
    </recommendedName>
</protein>
<comment type="caution">
    <text evidence="11">The sequence shown here is derived from an EMBL/GenBank/DDBJ whole genome shotgun (WGS) entry which is preliminary data.</text>
</comment>
<evidence type="ECO:0000256" key="5">
    <source>
        <dbReference type="ARBA" id="ARBA00022777"/>
    </source>
</evidence>
<keyword evidence="5" id="KW-0418">Kinase</keyword>
<keyword evidence="4" id="KW-0547">Nucleotide-binding</keyword>
<dbReference type="InterPro" id="IPR000719">
    <property type="entry name" value="Prot_kinase_dom"/>
</dbReference>
<feature type="region of interest" description="Disordered" evidence="9">
    <location>
        <begin position="236"/>
        <end position="255"/>
    </location>
</feature>
<dbReference type="EC" id="2.7.11.1" evidence="1"/>
<dbReference type="GO" id="GO:0005524">
    <property type="term" value="F:ATP binding"/>
    <property type="evidence" value="ECO:0007669"/>
    <property type="project" value="UniProtKB-KW"/>
</dbReference>
<comment type="catalytic activity">
    <reaction evidence="8">
        <text>L-seryl-[protein] + ATP = O-phospho-L-seryl-[protein] + ADP + H(+)</text>
        <dbReference type="Rhea" id="RHEA:17989"/>
        <dbReference type="Rhea" id="RHEA-COMP:9863"/>
        <dbReference type="Rhea" id="RHEA-COMP:11604"/>
        <dbReference type="ChEBI" id="CHEBI:15378"/>
        <dbReference type="ChEBI" id="CHEBI:29999"/>
        <dbReference type="ChEBI" id="CHEBI:30616"/>
        <dbReference type="ChEBI" id="CHEBI:83421"/>
        <dbReference type="ChEBI" id="CHEBI:456216"/>
        <dbReference type="EC" id="2.7.11.1"/>
    </reaction>
</comment>
<evidence type="ECO:0000256" key="8">
    <source>
        <dbReference type="ARBA" id="ARBA00048679"/>
    </source>
</evidence>
<gene>
    <name evidence="11" type="ORF">C2S_3672</name>
</gene>
<dbReference type="InterPro" id="IPR008271">
    <property type="entry name" value="Ser/Thr_kinase_AS"/>
</dbReference>
<dbReference type="PANTHER" id="PTHR43671:SF98">
    <property type="entry name" value="SERINE_THREONINE-PROTEIN KINASE NEK11"/>
    <property type="match status" value="1"/>
</dbReference>
<dbReference type="Gene3D" id="1.10.510.10">
    <property type="entry name" value="Transferase(Phosphotransferase) domain 1"/>
    <property type="match status" value="1"/>
</dbReference>
<dbReference type="PROSITE" id="PS50011">
    <property type="entry name" value="PROTEIN_KINASE_DOM"/>
    <property type="match status" value="1"/>
</dbReference>
<reference evidence="11" key="1">
    <citation type="submission" date="2019-05" db="EMBL/GenBank/DDBJ databases">
        <authorList>
            <person name="Piombo E."/>
        </authorList>
    </citation>
    <scope>NUCLEOTIDE SEQUENCE</scope>
    <source>
        <strain evidence="11">C2S</strain>
    </source>
</reference>
<keyword evidence="2" id="KW-0723">Serine/threonine-protein kinase</keyword>
<evidence type="ECO:0000259" key="10">
    <source>
        <dbReference type="PROSITE" id="PS50011"/>
    </source>
</evidence>
<dbReference type="PANTHER" id="PTHR43671">
    <property type="entry name" value="SERINE/THREONINE-PROTEIN KINASE NEK"/>
    <property type="match status" value="1"/>
</dbReference>
<dbReference type="InterPro" id="IPR050660">
    <property type="entry name" value="NEK_Ser/Thr_kinase"/>
</dbReference>
<proteinExistence type="predicted"/>